<evidence type="ECO:0000256" key="7">
    <source>
        <dbReference type="RuleBase" id="RU000416"/>
    </source>
</evidence>
<dbReference type="NCBIfam" id="TIGR00675">
    <property type="entry name" value="dcm"/>
    <property type="match status" value="1"/>
</dbReference>
<dbReference type="InterPro" id="IPR029063">
    <property type="entry name" value="SAM-dependent_MTases_sf"/>
</dbReference>
<dbReference type="PANTHER" id="PTHR10629:SF52">
    <property type="entry name" value="DNA (CYTOSINE-5)-METHYLTRANSFERASE 1"/>
    <property type="match status" value="1"/>
</dbReference>
<feature type="region of interest" description="Disordered" evidence="9">
    <location>
        <begin position="338"/>
        <end position="357"/>
    </location>
</feature>
<evidence type="ECO:0000256" key="1">
    <source>
        <dbReference type="ARBA" id="ARBA00022603"/>
    </source>
</evidence>
<evidence type="ECO:0000256" key="2">
    <source>
        <dbReference type="ARBA" id="ARBA00022679"/>
    </source>
</evidence>
<dbReference type="Gene3D" id="3.40.50.150">
    <property type="entry name" value="Vaccinia Virus protein VP39"/>
    <property type="match status" value="1"/>
</dbReference>
<dbReference type="SUPFAM" id="SSF53335">
    <property type="entry name" value="S-adenosyl-L-methionine-dependent methyltransferases"/>
    <property type="match status" value="1"/>
</dbReference>
<reference evidence="10 11" key="1">
    <citation type="submission" date="2018-12" db="EMBL/GenBank/DDBJ databases">
        <authorList>
            <consortium name="Pathogen Informatics"/>
        </authorList>
    </citation>
    <scope>NUCLEOTIDE SEQUENCE [LARGE SCALE GENOMIC DNA]</scope>
    <source>
        <strain evidence="10 11">NCTC10783</strain>
    </source>
</reference>
<dbReference type="Proteomes" id="UP000278078">
    <property type="component" value="Chromosome"/>
</dbReference>
<comment type="catalytic activity">
    <reaction evidence="5 8">
        <text>a 2'-deoxycytidine in DNA + S-adenosyl-L-methionine = a 5-methyl-2'-deoxycytidine in DNA + S-adenosyl-L-homocysteine + H(+)</text>
        <dbReference type="Rhea" id="RHEA:13681"/>
        <dbReference type="Rhea" id="RHEA-COMP:11369"/>
        <dbReference type="Rhea" id="RHEA-COMP:11370"/>
        <dbReference type="ChEBI" id="CHEBI:15378"/>
        <dbReference type="ChEBI" id="CHEBI:57856"/>
        <dbReference type="ChEBI" id="CHEBI:59789"/>
        <dbReference type="ChEBI" id="CHEBI:85452"/>
        <dbReference type="ChEBI" id="CHEBI:85454"/>
        <dbReference type="EC" id="2.1.1.37"/>
    </reaction>
</comment>
<evidence type="ECO:0000313" key="10">
    <source>
        <dbReference type="EMBL" id="VEE50074.1"/>
    </source>
</evidence>
<dbReference type="PROSITE" id="PS00094">
    <property type="entry name" value="C5_MTASE_1"/>
    <property type="match status" value="1"/>
</dbReference>
<dbReference type="AlphaFoldDB" id="A0A448BXM9"/>
<evidence type="ECO:0000256" key="8">
    <source>
        <dbReference type="RuleBase" id="RU000417"/>
    </source>
</evidence>
<dbReference type="GO" id="GO:0044027">
    <property type="term" value="P:negative regulation of gene expression via chromosomal CpG island methylation"/>
    <property type="evidence" value="ECO:0007669"/>
    <property type="project" value="TreeGrafter"/>
</dbReference>
<keyword evidence="1 6" id="KW-0489">Methyltransferase</keyword>
<evidence type="ECO:0000256" key="4">
    <source>
        <dbReference type="ARBA" id="ARBA00022747"/>
    </source>
</evidence>
<dbReference type="GO" id="GO:0009307">
    <property type="term" value="P:DNA restriction-modification system"/>
    <property type="evidence" value="ECO:0007669"/>
    <property type="project" value="UniProtKB-KW"/>
</dbReference>
<dbReference type="InterPro" id="IPR001525">
    <property type="entry name" value="C5_MeTfrase"/>
</dbReference>
<evidence type="ECO:0000256" key="5">
    <source>
        <dbReference type="ARBA" id="ARBA00047422"/>
    </source>
</evidence>
<dbReference type="GO" id="GO:0003886">
    <property type="term" value="F:DNA (cytosine-5-)-methyltransferase activity"/>
    <property type="evidence" value="ECO:0007669"/>
    <property type="project" value="UniProtKB-EC"/>
</dbReference>
<dbReference type="REBASE" id="287239">
    <property type="entry name" value="M.Pfl10783ORF6038P"/>
</dbReference>
<accession>A0A448BXM9</accession>
<evidence type="ECO:0000256" key="3">
    <source>
        <dbReference type="ARBA" id="ARBA00022691"/>
    </source>
</evidence>
<feature type="active site" evidence="6">
    <location>
        <position position="79"/>
    </location>
</feature>
<dbReference type="PROSITE" id="PS51679">
    <property type="entry name" value="SAM_MT_C5"/>
    <property type="match status" value="1"/>
</dbReference>
<keyword evidence="4" id="KW-0680">Restriction system</keyword>
<keyword evidence="2 6" id="KW-0808">Transferase</keyword>
<dbReference type="EMBL" id="LR134300">
    <property type="protein sequence ID" value="VEE50074.1"/>
    <property type="molecule type" value="Genomic_DNA"/>
</dbReference>
<proteinExistence type="inferred from homology"/>
<gene>
    <name evidence="10" type="primary">haeIIIM</name>
    <name evidence="10" type="ORF">NCTC10783_06038</name>
</gene>
<dbReference type="PANTHER" id="PTHR10629">
    <property type="entry name" value="CYTOSINE-SPECIFIC METHYLTRANSFERASE"/>
    <property type="match status" value="1"/>
</dbReference>
<dbReference type="GO" id="GO:0003677">
    <property type="term" value="F:DNA binding"/>
    <property type="evidence" value="ECO:0007669"/>
    <property type="project" value="TreeGrafter"/>
</dbReference>
<dbReference type="PRINTS" id="PR00105">
    <property type="entry name" value="C5METTRFRASE"/>
</dbReference>
<dbReference type="Gene3D" id="3.90.120.10">
    <property type="entry name" value="DNA Methylase, subunit A, domain 2"/>
    <property type="match status" value="1"/>
</dbReference>
<dbReference type="GO" id="GO:0032259">
    <property type="term" value="P:methylation"/>
    <property type="evidence" value="ECO:0007669"/>
    <property type="project" value="UniProtKB-KW"/>
</dbReference>
<keyword evidence="3 6" id="KW-0949">S-adenosyl-L-methionine</keyword>
<evidence type="ECO:0000256" key="9">
    <source>
        <dbReference type="SAM" id="MobiDB-lite"/>
    </source>
</evidence>
<comment type="similarity">
    <text evidence="6 7">Belongs to the class I-like SAM-binding methyltransferase superfamily. C5-methyltransferase family.</text>
</comment>
<organism evidence="10 11">
    <name type="scientific">Pseudomonas fluorescens</name>
    <dbReference type="NCBI Taxonomy" id="294"/>
    <lineage>
        <taxon>Bacteria</taxon>
        <taxon>Pseudomonadati</taxon>
        <taxon>Pseudomonadota</taxon>
        <taxon>Gammaproteobacteria</taxon>
        <taxon>Pseudomonadales</taxon>
        <taxon>Pseudomonadaceae</taxon>
        <taxon>Pseudomonas</taxon>
    </lineage>
</organism>
<dbReference type="Pfam" id="PF00145">
    <property type="entry name" value="DNA_methylase"/>
    <property type="match status" value="1"/>
</dbReference>
<dbReference type="EC" id="2.1.1.37" evidence="8"/>
<evidence type="ECO:0000313" key="11">
    <source>
        <dbReference type="Proteomes" id="UP000278078"/>
    </source>
</evidence>
<evidence type="ECO:0000256" key="6">
    <source>
        <dbReference type="PROSITE-ProRule" id="PRU01016"/>
    </source>
</evidence>
<protein>
    <recommendedName>
        <fullName evidence="8">Cytosine-specific methyltransferase</fullName>
        <ecNumber evidence="8">2.1.1.37</ecNumber>
    </recommendedName>
</protein>
<feature type="compositionally biased region" description="Polar residues" evidence="9">
    <location>
        <begin position="338"/>
        <end position="354"/>
    </location>
</feature>
<sequence length="555" mass="61833">MPNTSQKMRAIDLYSGVGGWSLGLRLAGIDVIASYERWGLANETNFKNNQHQAQTVDIRRLALSELPKNVDIVVGSPPCTQFSYSNRGGNGDLADGLQDIIKFLSIVDYLKPKLWAMENVPRVTKVIEKELQPGGKLEQFQHLNISTKIINMEEFGLPQRRKRCIAGNIDFALLESYKAYLPRRTLGEIITALTEENVLDPIYGINVRHSELRDHVVEDVLSAEEVRINRANKTCHPVYNSMAFPDPLNKSVRTITATCTRVSRESIVIEAPHHENIFRRLTIRERAALQGFPINFQFYGETYGQKIKMVGNAVPPAFSYYVAQAILGKEAKDVPSLSSLSKQLTTPNPLSQSAKPEKPGIRYLTNRTFRFAIPSLRLKSGVRFELSNSFIGEEANWKAAFFFGTSKSIHSLELNAKTVSFLLKHLSLDSKAAILEEVGKLIDRLKAVDFLNLQRVWNHTGPSGTHPFSLLDTLDQAGNAMISALIKSVPSSSSLVSELVKQQYKDKANSLPGLSKLEKNAHLVLAGVFVCATANDEIDKRMENARAQAKLLVCN</sequence>
<dbReference type="InterPro" id="IPR018117">
    <property type="entry name" value="C5_DNA_meth_AS"/>
</dbReference>
<dbReference type="InterPro" id="IPR050390">
    <property type="entry name" value="C5-Methyltransferase"/>
</dbReference>
<name>A0A448BXM9_PSEFL</name>